<comment type="caution">
    <text evidence="2">The sequence shown here is derived from an EMBL/GenBank/DDBJ whole genome shotgun (WGS) entry which is preliminary data.</text>
</comment>
<dbReference type="Proteomes" id="UP000549052">
    <property type="component" value="Unassembled WGS sequence"/>
</dbReference>
<accession>A0A839EEW0</accession>
<dbReference type="RefSeq" id="WP_182547670.1">
    <property type="nucleotide sequence ID" value="NZ_JACGXN010000001.1"/>
</dbReference>
<organism evidence="2 3">
    <name type="scientific">Phyllobacterium myrsinacearum</name>
    <dbReference type="NCBI Taxonomy" id="28101"/>
    <lineage>
        <taxon>Bacteria</taxon>
        <taxon>Pseudomonadati</taxon>
        <taxon>Pseudomonadota</taxon>
        <taxon>Alphaproteobacteria</taxon>
        <taxon>Hyphomicrobiales</taxon>
        <taxon>Phyllobacteriaceae</taxon>
        <taxon>Phyllobacterium</taxon>
    </lineage>
</organism>
<evidence type="ECO:0000313" key="2">
    <source>
        <dbReference type="EMBL" id="MBA8876938.1"/>
    </source>
</evidence>
<gene>
    <name evidence="2" type="ORF">FHW16_000620</name>
</gene>
<feature type="signal peptide" evidence="1">
    <location>
        <begin position="1"/>
        <end position="21"/>
    </location>
</feature>
<reference evidence="2 3" key="1">
    <citation type="submission" date="2020-07" db="EMBL/GenBank/DDBJ databases">
        <title>Genomic Encyclopedia of Type Strains, Phase IV (KMG-V): Genome sequencing to study the core and pangenomes of soil and plant-associated prokaryotes.</title>
        <authorList>
            <person name="Whitman W."/>
        </authorList>
    </citation>
    <scope>NUCLEOTIDE SEQUENCE [LARGE SCALE GENOMIC DNA]</scope>
    <source>
        <strain evidence="2 3">AN3</strain>
    </source>
</reference>
<evidence type="ECO:0000256" key="1">
    <source>
        <dbReference type="SAM" id="SignalP"/>
    </source>
</evidence>
<proteinExistence type="predicted"/>
<feature type="chain" id="PRO_5032672628" evidence="1">
    <location>
        <begin position="22"/>
        <end position="141"/>
    </location>
</feature>
<dbReference type="AlphaFoldDB" id="A0A839EEW0"/>
<dbReference type="EMBL" id="JACGXN010000001">
    <property type="protein sequence ID" value="MBA8876938.1"/>
    <property type="molecule type" value="Genomic_DNA"/>
</dbReference>
<keyword evidence="1" id="KW-0732">Signal</keyword>
<sequence length="141" mass="14813">MFRRLLAIIAVALFAPALAHAGESIKLKGPSARPNSVTYVGYDSFDADGNPVCTPCIEQRAAEAAKLQAYMERRERSRQYMARLQGNEPKPASLMAANAATLPASGATPVAQIPATPEPAVPAPANGLLAVEATPLRASMQ</sequence>
<protein>
    <submittedName>
        <fullName evidence="2">Uncharacterized protein</fullName>
    </submittedName>
</protein>
<name>A0A839EEW0_9HYPH</name>
<keyword evidence="3" id="KW-1185">Reference proteome</keyword>
<evidence type="ECO:0000313" key="3">
    <source>
        <dbReference type="Proteomes" id="UP000549052"/>
    </source>
</evidence>